<evidence type="ECO:0000259" key="2">
    <source>
        <dbReference type="PROSITE" id="PS50093"/>
    </source>
</evidence>
<dbReference type="Pfam" id="PF18911">
    <property type="entry name" value="PKD_4"/>
    <property type="match status" value="1"/>
</dbReference>
<dbReference type="RefSeq" id="WP_318597462.1">
    <property type="nucleotide sequence ID" value="NZ_JAWSTH010000027.1"/>
</dbReference>
<dbReference type="EMBL" id="JAWSTH010000027">
    <property type="protein sequence ID" value="MDW5595126.1"/>
    <property type="molecule type" value="Genomic_DNA"/>
</dbReference>
<dbReference type="InterPro" id="IPR035986">
    <property type="entry name" value="PKD_dom_sf"/>
</dbReference>
<keyword evidence="4" id="KW-1185">Reference proteome</keyword>
<feature type="signal peptide" evidence="1">
    <location>
        <begin position="1"/>
        <end position="38"/>
    </location>
</feature>
<dbReference type="Proteomes" id="UP001284601">
    <property type="component" value="Unassembled WGS sequence"/>
</dbReference>
<comment type="caution">
    <text evidence="3">The sequence shown here is derived from an EMBL/GenBank/DDBJ whole genome shotgun (WGS) entry which is preliminary data.</text>
</comment>
<name>A0ABU4HPA8_9ACTN</name>
<organism evidence="3 4">
    <name type="scientific">Conexibacter stalactiti</name>
    <dbReference type="NCBI Taxonomy" id="1940611"/>
    <lineage>
        <taxon>Bacteria</taxon>
        <taxon>Bacillati</taxon>
        <taxon>Actinomycetota</taxon>
        <taxon>Thermoleophilia</taxon>
        <taxon>Solirubrobacterales</taxon>
        <taxon>Conexibacteraceae</taxon>
        <taxon>Conexibacter</taxon>
    </lineage>
</organism>
<feature type="chain" id="PRO_5045607912" evidence="1">
    <location>
        <begin position="39"/>
        <end position="683"/>
    </location>
</feature>
<dbReference type="SUPFAM" id="SSF49299">
    <property type="entry name" value="PKD domain"/>
    <property type="match status" value="1"/>
</dbReference>
<sequence length="683" mass="67725">MTNACARSPRAARRRLARSATALASFLLLGVPPSSALAAGWVEGPRLAVAANAPGVAVGVAPDGAVEAAWYEVDATGMPTSLQAQHVAPDGAVAAPVSLGAGANPVIATSTNGSSAVAWLQVDPAPRDAVLHLTLLDAGGVRTSDVTVAAFPVSGVVPSYDVALDAAGNATIVWAQPQTRTSAPLQAMRVRADGTHSDAVTVGDAAVVQPGYVVDPSPRVAGAPDGSAWIGWVSSAGSRAQAARLNPAGELDVPAVTLSAPDDEVGGLALASSATGGTAIAWGANDPEANEPDPSATPTSHIAGVRLGSGGAIAGSAFGVTGAMSIAPGSGLYGIPPFTIGVGPDGAISLAWLRAAGLFPRAALSRFAVGQGTVAAHLLDPGVAGSDGEANAQVSVAPDGSAIATWQSFSLATGAQTPKAAQIAPDGSIGATGPLPITLQNAFSAATPMPRAANGASAYAAAVIGNLGPGAGRVTFTAGLYRVGTPGPTITAAVPATGVALTPIALSGTVSGAADDTLTWEFGDGASARGLNLTHAYVTPGTYTVTARASDRHGITTTVTRQIAIAPAPTGGGPAPPRATATAARLKITRATREGAKVTVRGTIDRRAGGKVTIAYAQRVKRRTIKVRQSARIAKGAWRATLRLPRTLNRGKAASAKGTVTVTFSGTTAVRRAHATRTVSLAT</sequence>
<keyword evidence="1" id="KW-0732">Signal</keyword>
<dbReference type="InterPro" id="IPR013783">
    <property type="entry name" value="Ig-like_fold"/>
</dbReference>
<accession>A0ABU4HPA8</accession>
<dbReference type="PROSITE" id="PS50093">
    <property type="entry name" value="PKD"/>
    <property type="match status" value="1"/>
</dbReference>
<dbReference type="Gene3D" id="2.60.40.10">
    <property type="entry name" value="Immunoglobulins"/>
    <property type="match status" value="1"/>
</dbReference>
<evidence type="ECO:0000313" key="4">
    <source>
        <dbReference type="Proteomes" id="UP001284601"/>
    </source>
</evidence>
<dbReference type="SMART" id="SM00089">
    <property type="entry name" value="PKD"/>
    <property type="match status" value="1"/>
</dbReference>
<evidence type="ECO:0000313" key="3">
    <source>
        <dbReference type="EMBL" id="MDW5595126.1"/>
    </source>
</evidence>
<dbReference type="CDD" id="cd00146">
    <property type="entry name" value="PKD"/>
    <property type="match status" value="1"/>
</dbReference>
<proteinExistence type="predicted"/>
<dbReference type="InterPro" id="IPR000601">
    <property type="entry name" value="PKD_dom"/>
</dbReference>
<evidence type="ECO:0000256" key="1">
    <source>
        <dbReference type="SAM" id="SignalP"/>
    </source>
</evidence>
<gene>
    <name evidence="3" type="ORF">R7226_12310</name>
</gene>
<feature type="domain" description="PKD" evidence="2">
    <location>
        <begin position="487"/>
        <end position="565"/>
    </location>
</feature>
<protein>
    <submittedName>
        <fullName evidence="3">PKD domain-containing protein</fullName>
    </submittedName>
</protein>
<reference evidence="4" key="1">
    <citation type="submission" date="2023-07" db="EMBL/GenBank/DDBJ databases">
        <title>Conexibacter stalactiti sp. nov., isolated from stalactites in a lava cave and emended description of the genus Conexibacter.</title>
        <authorList>
            <person name="Lee S.D."/>
        </authorList>
    </citation>
    <scope>NUCLEOTIDE SEQUENCE [LARGE SCALE GENOMIC DNA]</scope>
    <source>
        <strain evidence="4">KCTC 39840</strain>
    </source>
</reference>
<dbReference type="InterPro" id="IPR022409">
    <property type="entry name" value="PKD/Chitinase_dom"/>
</dbReference>